<gene>
    <name evidence="2" type="ORF">KQ657_002473</name>
</gene>
<name>A0A9P7V6H0_9ASCO</name>
<evidence type="ECO:0000256" key="1">
    <source>
        <dbReference type="SAM" id="MobiDB-lite"/>
    </source>
</evidence>
<dbReference type="GeneID" id="66115847"/>
<dbReference type="EMBL" id="JAHMUF010000020">
    <property type="protein sequence ID" value="KAG7192111.1"/>
    <property type="molecule type" value="Genomic_DNA"/>
</dbReference>
<organism evidence="2 3">
    <name type="scientific">Scheffersomyces spartinae</name>
    <dbReference type="NCBI Taxonomy" id="45513"/>
    <lineage>
        <taxon>Eukaryota</taxon>
        <taxon>Fungi</taxon>
        <taxon>Dikarya</taxon>
        <taxon>Ascomycota</taxon>
        <taxon>Saccharomycotina</taxon>
        <taxon>Pichiomycetes</taxon>
        <taxon>Debaryomycetaceae</taxon>
        <taxon>Scheffersomyces</taxon>
    </lineage>
</organism>
<dbReference type="Proteomes" id="UP000790833">
    <property type="component" value="Unassembled WGS sequence"/>
</dbReference>
<accession>A0A9P7V6H0</accession>
<proteinExistence type="predicted"/>
<dbReference type="OrthoDB" id="4087488at2759"/>
<sequence>MRAKRRAPLQGDFLTNGAPAKASPTISTSTTSAYYTPPIPNGLQSDQPDSKPIPQAQPVSTQILNIHPFTALELTTQPLSTNPRTLRPNSINGSSSRMHILQMDIKEYLNKSAGVVDKIRHGNPNSHPFRIIPENDNNNNNNSTARQGQTAPSDGTSSSSGLAAKRGFWRRQDSAFVTSAMPAPERRPQSMIRNSNESVPLNDQLIKSENDSYEKNHLIGGDENVTEVATEVLAEDSFKKIRRTGSVRLRLKRFSVESVEQTARTFNRLSLSNIKLRRTSMHKAPTPHLNDLSLISSHRNTGNSTNPQPYWKYHVIGFGNGLILATNPSTTQDGCRTGPGYHVEVKYNDRSNLSTGFRLTFRRLIYANDETQTPVLTIIRKSDAEGGYFTVSVRRSSVLNSKTGLIDYHNDDHLYRDFSIGENYRPHEQKLNKSIFNGLVFPKGIPNKFMISSSQNLVDQQAEGTLPTAFKNYEFKDFNNIKWSVGSIPRVKLSKLPRLREKAFVPQYKYVNPNYSYFHQNYIEEEDPQDHSQDDDNESIMTMTSKTTLSSTVNSRNQYKYKELKNPQNIYFQGAKGEAEFPPVLAVFRPKEKSYKRKQILKSIHRKFQSPMYAHERGSSITIDSSSIYGDIDIGNDDFDTQSLRTLRSSIYEGDGLYHDDPNDDEPQNTKYGWITVYEDKDIFCKSKGMFDVVVGLTFAAGFEKLAGVYNV</sequence>
<evidence type="ECO:0000313" key="2">
    <source>
        <dbReference type="EMBL" id="KAG7192111.1"/>
    </source>
</evidence>
<comment type="caution">
    <text evidence="2">The sequence shown here is derived from an EMBL/GenBank/DDBJ whole genome shotgun (WGS) entry which is preliminary data.</text>
</comment>
<dbReference type="RefSeq" id="XP_043047662.1">
    <property type="nucleotide sequence ID" value="XM_043193236.1"/>
</dbReference>
<feature type="region of interest" description="Disordered" evidence="1">
    <location>
        <begin position="119"/>
        <end position="162"/>
    </location>
</feature>
<keyword evidence="3" id="KW-1185">Reference proteome</keyword>
<evidence type="ECO:0000313" key="3">
    <source>
        <dbReference type="Proteomes" id="UP000790833"/>
    </source>
</evidence>
<reference evidence="2" key="1">
    <citation type="submission" date="2021-03" db="EMBL/GenBank/DDBJ databases">
        <authorList>
            <person name="Palmer J.M."/>
        </authorList>
    </citation>
    <scope>NUCLEOTIDE SEQUENCE</scope>
    <source>
        <strain evidence="2">ARV_011</strain>
    </source>
</reference>
<dbReference type="AlphaFoldDB" id="A0A9P7V6H0"/>
<feature type="region of interest" description="Disordered" evidence="1">
    <location>
        <begin position="1"/>
        <end position="55"/>
    </location>
</feature>
<feature type="compositionally biased region" description="Polar residues" evidence="1">
    <location>
        <begin position="143"/>
        <end position="161"/>
    </location>
</feature>
<protein>
    <submittedName>
        <fullName evidence="2">Uncharacterized protein</fullName>
    </submittedName>
</protein>
<feature type="compositionally biased region" description="Low complexity" evidence="1">
    <location>
        <begin position="18"/>
        <end position="36"/>
    </location>
</feature>